<keyword evidence="3" id="KW-1185">Reference proteome</keyword>
<dbReference type="PANTHER" id="PTHR41309:SF2">
    <property type="entry name" value="MEMBRANE PROTEIN"/>
    <property type="match status" value="1"/>
</dbReference>
<keyword evidence="1" id="KW-0472">Membrane</keyword>
<name>A0ABR7K354_9FIRM</name>
<feature type="transmembrane region" description="Helical" evidence="1">
    <location>
        <begin position="206"/>
        <end position="226"/>
    </location>
</feature>
<keyword evidence="1" id="KW-0812">Transmembrane</keyword>
<feature type="transmembrane region" description="Helical" evidence="1">
    <location>
        <begin position="82"/>
        <end position="103"/>
    </location>
</feature>
<sequence>MINLIKKDFIVSIRGEGIRNIKYLLVFLFMYFFLNSASYYITPVFISYLIVANTFYNDYKSNNMNYINSIPVSKEDIVYSKYILAFIVIILVTTICSLINFILEPIFHRSSVLNDIYFSLSIFILIISIVLPMYFKFGYHNIRNIAGGLSVVIFFIAFIPMDMIATMIYHSSISNESSYISFSGSFSNLLNFLVNQFRVMNISMPIIVMTISIIFILSMYISLKIINKKNNKIKTNKFIKLSFIIIIISTLFVLGNKFIFKNLIHENDYLIKNDFEIDIKLNKKYETKNGLKLRFKIENPTKYTFRLEESYITFDMYKDKNKEMMTNSPLKIDMKYPFEESDINWPLFSKGIKPHSYTYMEYTIPKGLNLDDDYFSLDSIVYDIEGQFVVDLPFTDGGYITIRPDFNMGGSMSEVSLSELNKDNK</sequence>
<protein>
    <submittedName>
        <fullName evidence="2">ABC-2 transporter permease</fullName>
    </submittedName>
</protein>
<dbReference type="Pfam" id="PF13346">
    <property type="entry name" value="ABC2_membrane_5"/>
    <property type="match status" value="1"/>
</dbReference>
<dbReference type="Proteomes" id="UP000611796">
    <property type="component" value="Unassembled WGS sequence"/>
</dbReference>
<comment type="caution">
    <text evidence="2">The sequence shown here is derived from an EMBL/GenBank/DDBJ whole genome shotgun (WGS) entry which is preliminary data.</text>
</comment>
<feature type="transmembrane region" description="Helical" evidence="1">
    <location>
        <begin position="21"/>
        <end position="41"/>
    </location>
</feature>
<dbReference type="EMBL" id="JACRWD010000001">
    <property type="protein sequence ID" value="MBC6003538.1"/>
    <property type="molecule type" value="Genomic_DNA"/>
</dbReference>
<organism evidence="2 3">
    <name type="scientific">Paeniclostridium hominis</name>
    <dbReference type="NCBI Taxonomy" id="2764329"/>
    <lineage>
        <taxon>Bacteria</taxon>
        <taxon>Bacillati</taxon>
        <taxon>Bacillota</taxon>
        <taxon>Clostridia</taxon>
        <taxon>Peptostreptococcales</taxon>
        <taxon>Peptostreptococcaceae</taxon>
        <taxon>Paeniclostridium</taxon>
    </lineage>
</organism>
<gene>
    <name evidence="2" type="ORF">H8891_06965</name>
</gene>
<keyword evidence="1" id="KW-1133">Transmembrane helix</keyword>
<dbReference type="PANTHER" id="PTHR41309">
    <property type="entry name" value="MEMBRANE PROTEIN-RELATED"/>
    <property type="match status" value="1"/>
</dbReference>
<feature type="transmembrane region" description="Helical" evidence="1">
    <location>
        <begin position="115"/>
        <end position="135"/>
    </location>
</feature>
<evidence type="ECO:0000313" key="3">
    <source>
        <dbReference type="Proteomes" id="UP000611796"/>
    </source>
</evidence>
<dbReference type="InterPro" id="IPR025699">
    <property type="entry name" value="ABC2_memb-like"/>
</dbReference>
<reference evidence="2 3" key="1">
    <citation type="submission" date="2020-08" db="EMBL/GenBank/DDBJ databases">
        <authorList>
            <person name="Liu C."/>
            <person name="Sun Q."/>
        </authorList>
    </citation>
    <scope>NUCLEOTIDE SEQUENCE [LARGE SCALE GENOMIC DNA]</scope>
    <source>
        <strain evidence="2 3">NSJ-45</strain>
    </source>
</reference>
<feature type="transmembrane region" description="Helical" evidence="1">
    <location>
        <begin position="147"/>
        <end position="165"/>
    </location>
</feature>
<feature type="transmembrane region" description="Helical" evidence="1">
    <location>
        <begin position="238"/>
        <end position="260"/>
    </location>
</feature>
<accession>A0ABR7K354</accession>
<proteinExistence type="predicted"/>
<dbReference type="RefSeq" id="WP_187005774.1">
    <property type="nucleotide sequence ID" value="NZ_JACRWD010000001.1"/>
</dbReference>
<evidence type="ECO:0000256" key="1">
    <source>
        <dbReference type="SAM" id="Phobius"/>
    </source>
</evidence>
<evidence type="ECO:0000313" key="2">
    <source>
        <dbReference type="EMBL" id="MBC6003538.1"/>
    </source>
</evidence>